<dbReference type="GO" id="GO:0008270">
    <property type="term" value="F:zinc ion binding"/>
    <property type="evidence" value="ECO:0007669"/>
    <property type="project" value="InterPro"/>
</dbReference>
<dbReference type="PANTHER" id="PTHR42683">
    <property type="entry name" value="ALDEHYDE REDUCTASE"/>
    <property type="match status" value="1"/>
</dbReference>
<dbReference type="InterPro" id="IPR020843">
    <property type="entry name" value="ER"/>
</dbReference>
<dbReference type="JaponicusDB" id="SJAG_02963"/>
<evidence type="ECO:0000256" key="3">
    <source>
        <dbReference type="ARBA" id="ARBA00011738"/>
    </source>
</evidence>
<evidence type="ECO:0000313" key="13">
    <source>
        <dbReference type="EMBL" id="EEB07845.1"/>
    </source>
</evidence>
<comment type="cofactor">
    <cofactor evidence="1 11">
        <name>Zn(2+)</name>
        <dbReference type="ChEBI" id="CHEBI:29105"/>
    </cofactor>
</comment>
<comment type="subunit">
    <text evidence="3">Homodimer.</text>
</comment>
<name>B6K2Y8_SCHJY</name>
<dbReference type="Proteomes" id="UP000001744">
    <property type="component" value="Unassembled WGS sequence"/>
</dbReference>
<proteinExistence type="inferred from homology"/>
<accession>B6K2Y8</accession>
<dbReference type="InterPro" id="IPR011032">
    <property type="entry name" value="GroES-like_sf"/>
</dbReference>
<dbReference type="SUPFAM" id="SSF51735">
    <property type="entry name" value="NAD(P)-binding Rossmann-fold domains"/>
    <property type="match status" value="1"/>
</dbReference>
<dbReference type="VEuPathDB" id="FungiDB:SJAG_02963"/>
<dbReference type="InterPro" id="IPR002328">
    <property type="entry name" value="ADH_Zn_CS"/>
</dbReference>
<dbReference type="OrthoDB" id="1879366at2759"/>
<dbReference type="InterPro" id="IPR047109">
    <property type="entry name" value="CAD-like"/>
</dbReference>
<comment type="similarity">
    <text evidence="2 11">Belongs to the zinc-containing alcohol dehydrogenase family.</text>
</comment>
<evidence type="ECO:0000256" key="4">
    <source>
        <dbReference type="ARBA" id="ARBA00022553"/>
    </source>
</evidence>
<evidence type="ECO:0000259" key="12">
    <source>
        <dbReference type="SMART" id="SM00829"/>
    </source>
</evidence>
<comment type="catalytic activity">
    <reaction evidence="10">
        <text>a primary alcohol + NADP(+) = an aldehyde + NADPH + H(+)</text>
        <dbReference type="Rhea" id="RHEA:15937"/>
        <dbReference type="ChEBI" id="CHEBI:15378"/>
        <dbReference type="ChEBI" id="CHEBI:15734"/>
        <dbReference type="ChEBI" id="CHEBI:17478"/>
        <dbReference type="ChEBI" id="CHEBI:57783"/>
        <dbReference type="ChEBI" id="CHEBI:58349"/>
        <dbReference type="EC" id="1.1.1.2"/>
    </reaction>
    <physiologicalReaction direction="left-to-right" evidence="10">
        <dbReference type="Rhea" id="RHEA:15938"/>
    </physiologicalReaction>
    <physiologicalReaction direction="right-to-left" evidence="10">
        <dbReference type="Rhea" id="RHEA:15939"/>
    </physiologicalReaction>
</comment>
<dbReference type="SUPFAM" id="SSF50129">
    <property type="entry name" value="GroES-like"/>
    <property type="match status" value="1"/>
</dbReference>
<dbReference type="RefSeq" id="XP_002174138.1">
    <property type="nucleotide sequence ID" value="XM_002174102.2"/>
</dbReference>
<dbReference type="Gene3D" id="3.40.50.720">
    <property type="entry name" value="NAD(P)-binding Rossmann-like Domain"/>
    <property type="match status" value="1"/>
</dbReference>
<evidence type="ECO:0000256" key="9">
    <source>
        <dbReference type="ARBA" id="ARBA00024074"/>
    </source>
</evidence>
<dbReference type="InterPro" id="IPR036291">
    <property type="entry name" value="NAD(P)-bd_dom_sf"/>
</dbReference>
<dbReference type="FunFam" id="3.40.50.720:FF:000158">
    <property type="entry name" value="Zinc-binding alcohol dehydrogenase"/>
    <property type="match status" value="1"/>
</dbReference>
<dbReference type="Gene3D" id="3.90.180.10">
    <property type="entry name" value="Medium-chain alcohol dehydrogenases, catalytic domain"/>
    <property type="match status" value="1"/>
</dbReference>
<dbReference type="GO" id="GO:0006066">
    <property type="term" value="P:alcohol metabolic process"/>
    <property type="evidence" value="ECO:0000318"/>
    <property type="project" value="GO_Central"/>
</dbReference>
<dbReference type="AlphaFoldDB" id="B6K2Y8"/>
<dbReference type="InterPro" id="IPR013154">
    <property type="entry name" value="ADH-like_N"/>
</dbReference>
<dbReference type="HOGENOM" id="CLU_026673_20_2_1"/>
<dbReference type="GeneID" id="7051739"/>
<keyword evidence="7" id="KW-0521">NADP</keyword>
<gene>
    <name evidence="13" type="ORF">SJAG_02963</name>
</gene>
<evidence type="ECO:0000256" key="11">
    <source>
        <dbReference type="RuleBase" id="RU361277"/>
    </source>
</evidence>
<dbReference type="EC" id="1.1.1.2" evidence="9"/>
<dbReference type="InterPro" id="IPR013149">
    <property type="entry name" value="ADH-like_C"/>
</dbReference>
<keyword evidence="5 11" id="KW-0479">Metal-binding</keyword>
<evidence type="ECO:0000256" key="6">
    <source>
        <dbReference type="ARBA" id="ARBA00022833"/>
    </source>
</evidence>
<evidence type="ECO:0000313" key="14">
    <source>
        <dbReference type="Proteomes" id="UP000001744"/>
    </source>
</evidence>
<keyword evidence="8" id="KW-0560">Oxidoreductase</keyword>
<evidence type="ECO:0000256" key="2">
    <source>
        <dbReference type="ARBA" id="ARBA00008072"/>
    </source>
</evidence>
<dbReference type="eggNOG" id="KOG0023">
    <property type="taxonomic scope" value="Eukaryota"/>
</dbReference>
<dbReference type="OMA" id="MEWGQFE"/>
<keyword evidence="14" id="KW-1185">Reference proteome</keyword>
<keyword evidence="6 11" id="KW-0862">Zinc</keyword>
<dbReference type="EMBL" id="KE651167">
    <property type="protein sequence ID" value="EEB07845.1"/>
    <property type="molecule type" value="Genomic_DNA"/>
</dbReference>
<evidence type="ECO:0000256" key="5">
    <source>
        <dbReference type="ARBA" id="ARBA00022723"/>
    </source>
</evidence>
<evidence type="ECO:0000256" key="1">
    <source>
        <dbReference type="ARBA" id="ARBA00001947"/>
    </source>
</evidence>
<sequence>MTITGTVSEPSYTFEGYIGYDEKSIGNLKFGTFEPKTWTEDDVDIKIAYCGICGSDLHTLRSGWAPTSYPVVVGHEITGTVVRVGKNIKHLRVGDRVGVGAQSGSCLKCEQCKEGHEQYCDKQFIGTYGSPYDDGSISTGGYANYTRVPAHFVIPIPSGIDLADAAPFMCAGVTTYTPLRQNNIGPGSRVGVIGIGGLGHFAIMFAKALGAEVTAISRSRKKETDARQLGATKYIASAEDGWKERFKRYFDVIICTVDSSGFSINDYLFMLKARIGKFVYLGAPDSDISVSLHPFIGNNISLTSNLIGSPSEIQEMFELVREKQLKPIIEVRKLSEVNQALKDMEAGKAHFRYVLDVSK</sequence>
<feature type="domain" description="Enoyl reductase (ER)" evidence="12">
    <location>
        <begin position="23"/>
        <end position="355"/>
    </location>
</feature>
<evidence type="ECO:0000256" key="8">
    <source>
        <dbReference type="ARBA" id="ARBA00023002"/>
    </source>
</evidence>
<dbReference type="PROSITE" id="PS00059">
    <property type="entry name" value="ADH_ZINC"/>
    <property type="match status" value="1"/>
</dbReference>
<organism evidence="13 14">
    <name type="scientific">Schizosaccharomyces japonicus (strain yFS275 / FY16936)</name>
    <name type="common">Fission yeast</name>
    <dbReference type="NCBI Taxonomy" id="402676"/>
    <lineage>
        <taxon>Eukaryota</taxon>
        <taxon>Fungi</taxon>
        <taxon>Dikarya</taxon>
        <taxon>Ascomycota</taxon>
        <taxon>Taphrinomycotina</taxon>
        <taxon>Schizosaccharomycetes</taxon>
        <taxon>Schizosaccharomycetales</taxon>
        <taxon>Schizosaccharomycetaceae</taxon>
        <taxon>Schizosaccharomyces</taxon>
    </lineage>
</organism>
<keyword evidence="4" id="KW-0597">Phosphoprotein</keyword>
<dbReference type="SMART" id="SM00829">
    <property type="entry name" value="PKS_ER"/>
    <property type="match status" value="1"/>
</dbReference>
<evidence type="ECO:0000256" key="7">
    <source>
        <dbReference type="ARBA" id="ARBA00022857"/>
    </source>
</evidence>
<evidence type="ECO:0000256" key="10">
    <source>
        <dbReference type="ARBA" id="ARBA00050997"/>
    </source>
</evidence>
<reference evidence="13 14" key="1">
    <citation type="journal article" date="2011" name="Science">
        <title>Comparative functional genomics of the fission yeasts.</title>
        <authorList>
            <person name="Rhind N."/>
            <person name="Chen Z."/>
            <person name="Yassour M."/>
            <person name="Thompson D.A."/>
            <person name="Haas B.J."/>
            <person name="Habib N."/>
            <person name="Wapinski I."/>
            <person name="Roy S."/>
            <person name="Lin M.F."/>
            <person name="Heiman D.I."/>
            <person name="Young S.K."/>
            <person name="Furuya K."/>
            <person name="Guo Y."/>
            <person name="Pidoux A."/>
            <person name="Chen H.M."/>
            <person name="Robbertse B."/>
            <person name="Goldberg J.M."/>
            <person name="Aoki K."/>
            <person name="Bayne E.H."/>
            <person name="Berlin A.M."/>
            <person name="Desjardins C.A."/>
            <person name="Dobbs E."/>
            <person name="Dukaj L."/>
            <person name="Fan L."/>
            <person name="FitzGerald M.G."/>
            <person name="French C."/>
            <person name="Gujja S."/>
            <person name="Hansen K."/>
            <person name="Keifenheim D."/>
            <person name="Levin J.Z."/>
            <person name="Mosher R.A."/>
            <person name="Mueller C.A."/>
            <person name="Pfiffner J."/>
            <person name="Priest M."/>
            <person name="Russ C."/>
            <person name="Smialowska A."/>
            <person name="Swoboda P."/>
            <person name="Sykes S.M."/>
            <person name="Vaughn M."/>
            <person name="Vengrova S."/>
            <person name="Yoder R."/>
            <person name="Zeng Q."/>
            <person name="Allshire R."/>
            <person name="Baulcombe D."/>
            <person name="Birren B.W."/>
            <person name="Brown W."/>
            <person name="Ekwall K."/>
            <person name="Kellis M."/>
            <person name="Leatherwood J."/>
            <person name="Levin H."/>
            <person name="Margalit H."/>
            <person name="Martienssen R."/>
            <person name="Nieduszynski C.A."/>
            <person name="Spatafora J.W."/>
            <person name="Friedman N."/>
            <person name="Dalgaard J.Z."/>
            <person name="Baumann P."/>
            <person name="Niki H."/>
            <person name="Regev A."/>
            <person name="Nusbaum C."/>
        </authorList>
    </citation>
    <scope>NUCLEOTIDE SEQUENCE [LARGE SCALE GENOMIC DNA]</scope>
    <source>
        <strain evidence="14">yFS275 / FY16936</strain>
    </source>
</reference>
<dbReference type="GO" id="GO:0008106">
    <property type="term" value="F:alcohol dehydrogenase (NADP+) activity"/>
    <property type="evidence" value="ECO:0000318"/>
    <property type="project" value="GO_Central"/>
</dbReference>
<dbReference type="Pfam" id="PF08240">
    <property type="entry name" value="ADH_N"/>
    <property type="match status" value="1"/>
</dbReference>
<dbReference type="CDD" id="cd05283">
    <property type="entry name" value="CAD1"/>
    <property type="match status" value="1"/>
</dbReference>
<protein>
    <recommendedName>
        <fullName evidence="9">alcohol dehydrogenase (NADP(+))</fullName>
        <ecNumber evidence="9">1.1.1.2</ecNumber>
    </recommendedName>
</protein>
<dbReference type="Pfam" id="PF00107">
    <property type="entry name" value="ADH_zinc_N"/>
    <property type="match status" value="1"/>
</dbReference>
<dbReference type="STRING" id="402676.B6K2Y8"/>